<organism evidence="2 3">
    <name type="scientific">Magallana gigas</name>
    <name type="common">Pacific oyster</name>
    <name type="synonym">Crassostrea gigas</name>
    <dbReference type="NCBI Taxonomy" id="29159"/>
    <lineage>
        <taxon>Eukaryota</taxon>
        <taxon>Metazoa</taxon>
        <taxon>Spiralia</taxon>
        <taxon>Lophotrochozoa</taxon>
        <taxon>Mollusca</taxon>
        <taxon>Bivalvia</taxon>
        <taxon>Autobranchia</taxon>
        <taxon>Pteriomorphia</taxon>
        <taxon>Ostreida</taxon>
        <taxon>Ostreoidea</taxon>
        <taxon>Ostreidae</taxon>
        <taxon>Magallana</taxon>
    </lineage>
</organism>
<proteinExistence type="predicted"/>
<name>A0A8W8MZ03_MAGGI</name>
<protein>
    <recommendedName>
        <fullName evidence="1">MD-2-related lipid-recognition domain-containing protein</fullName>
    </recommendedName>
</protein>
<dbReference type="Proteomes" id="UP000005408">
    <property type="component" value="Unassembled WGS sequence"/>
</dbReference>
<reference evidence="2" key="1">
    <citation type="submission" date="2022-08" db="UniProtKB">
        <authorList>
            <consortium name="EnsemblMetazoa"/>
        </authorList>
    </citation>
    <scope>IDENTIFICATION</scope>
    <source>
        <strain evidence="2">05x7-T-G4-1.051#20</strain>
    </source>
</reference>
<accession>A0A8W8MZ03</accession>
<feature type="domain" description="MD-2-related lipid-recognition" evidence="1">
    <location>
        <begin position="247"/>
        <end position="355"/>
    </location>
</feature>
<keyword evidence="3" id="KW-1185">Reference proteome</keyword>
<dbReference type="Gene3D" id="2.60.40.770">
    <property type="match status" value="2"/>
</dbReference>
<dbReference type="InterPro" id="IPR003172">
    <property type="entry name" value="ML_dom"/>
</dbReference>
<sequence>MLLPTPINKETDNNTGRAIVCGPEGAEFNVTWKPKIIDPERFVQIHVDFIAPTNFTEGKAHVDVYLKGSPDRLFSMDQEIACDDFIKLYPILCPLKKGDKFSRIPLHFNQLQALPVGSFTIVLNVYSYLQNTQALFVCLNVTLEEDGEGRGRPNYVLVDKKINVKEIIRFGRRGDANGEVSEFDSPKDNAESGSSLTSLLTRVSNAINLRKMKNMLPLSGLELSDTGTAIVCGPPGAHLNVSWTPKLVDREKAIKFYLDIINPIDFGHGQGHIDVYLEDSPDPVFSVDQDIACNDIHQMTKLITCPLKKGNRIKVPFSYSDLSRVPVGAYTIVLKIISYDTNPHALFACLNFTLRVKETDQMLAKPPIQGQYEFDHL</sequence>
<dbReference type="AlphaFoldDB" id="A0A8W8MZ03"/>
<dbReference type="SUPFAM" id="SSF81296">
    <property type="entry name" value="E set domains"/>
    <property type="match status" value="2"/>
</dbReference>
<evidence type="ECO:0000313" key="2">
    <source>
        <dbReference type="EnsemblMetazoa" id="G35228.9:cds"/>
    </source>
</evidence>
<evidence type="ECO:0000259" key="1">
    <source>
        <dbReference type="Pfam" id="PF02221"/>
    </source>
</evidence>
<feature type="domain" description="MD-2-related lipid-recognition" evidence="1">
    <location>
        <begin position="29"/>
        <end position="143"/>
    </location>
</feature>
<dbReference type="InterPro" id="IPR014756">
    <property type="entry name" value="Ig_E-set"/>
</dbReference>
<dbReference type="Pfam" id="PF02221">
    <property type="entry name" value="E1_DerP2_DerF2"/>
    <property type="match status" value="2"/>
</dbReference>
<dbReference type="EnsemblMetazoa" id="G35228.9">
    <property type="protein sequence ID" value="G35228.9:cds"/>
    <property type="gene ID" value="G35228"/>
</dbReference>
<evidence type="ECO:0000313" key="3">
    <source>
        <dbReference type="Proteomes" id="UP000005408"/>
    </source>
</evidence>